<protein>
    <recommendedName>
        <fullName evidence="10">UvrD-like helicase C-terminal domain-containing protein</fullName>
    </recommendedName>
</protein>
<dbReference type="GO" id="GO:0004386">
    <property type="term" value="F:helicase activity"/>
    <property type="evidence" value="ECO:0007669"/>
    <property type="project" value="UniProtKB-KW"/>
</dbReference>
<dbReference type="Pfam" id="PF12705">
    <property type="entry name" value="PDDEXK_1"/>
    <property type="match status" value="1"/>
</dbReference>
<dbReference type="GO" id="GO:0006281">
    <property type="term" value="P:DNA repair"/>
    <property type="evidence" value="ECO:0007669"/>
    <property type="project" value="UniProtKB-KW"/>
</dbReference>
<keyword evidence="9" id="KW-0234">DNA repair</keyword>
<dbReference type="AlphaFoldDB" id="A0A3B1CFU2"/>
<keyword evidence="5" id="KW-0347">Helicase</keyword>
<dbReference type="PANTHER" id="PTHR30591:SF1">
    <property type="entry name" value="RECBCD ENZYME SUBUNIT RECC"/>
    <property type="match status" value="1"/>
</dbReference>
<sequence>MIFQSGLILYPTRQRLIESFENLLPDGKDTAVLTPNLLTFGQFEERLRAEILGPIKTLPPIGRPLLAASAAKKLYGGKMRGAFARSFRFKGFVSALVSFFDELGAGLIGPDELAKVTGYAPGKEEELFNLYKAYREELSSRGYMDEGILREGLVNALSHKTTFKTSQTLRKTNSIRLVDIYQFTPYRFEMIRRIAKWIQVTIVMPAPDDRKRAFGFIVTNVEKFEALADEENMLSIEYREPDDGPLSFFRSRLFALSPQPDENSEDDKGCVEAIRCDSRYREMEEVGAEIVRLKKEKNLPWSEFLIIMRNIHPYGAIVEDIFTRYSIPFHFRRGINLTKNPLVRSTLSIFDAIESGFSRNNVLRVLGSPYFGRYSKINADLAQKLFLTAGIIEGPSGQWRTLLAKRIKKENNRTRKILLEKIAKETVTLIKELERFSKKSRASQFAEELSDLLKKLRITPEPPPETPDAEKIRFRDHSAHSKLIEALHEMSGATKILRMGKASLGFQRIRDLFVSRLENMDTQEPGSINKNVVSVLNAHDAIGLSRPFVFICGAHEKEFPRYIENPSLLHEAEREKFNKAHTAEIVKKTPLLSRGLRVFDAVRDKWNEESLLFYQAAVSAREKLYLTFSTQELDGSPLMRSQFVNDALEALEPGLPSKEIEKKIRNTPHLAIQKDPEDLLDPEEKRTRFLKDIFRPDTTKDGETVEKRIAQNIKGHAKWKFKRLVGLAVMERERDFYFVETDPQEKAQFLSAHNGDIATYKNVVQDVLVKSWHGRYAPTDLEKYGQCPFRYFSAKLLGLEAIDEPVLEINALTRGTLLHDILENFYETLIKNKKARLSGTERELKILLAAASKSFRKLEKKGAQGNPFIFRIEKEKIENELAIWLAVEREDQAGNKFTPTGVEVCFDVKKRNKSTLEPLKVEMADGKMRYLVGSIDRLDIDEANNALRIIDYKSGANGNKYKEMVERENMGRTSFQPPIYMLLARKHVIHEGLLPSVDFLSGGYRLLRARKLKDAYIITDKVKRRNKKEQLAVDDGKFLNVADTQMEGSFLNLLTGAIERIENGEFPVDPQKCDYCDFIGLCRYVKSPENPESRE</sequence>
<keyword evidence="2" id="KW-0547">Nucleotide-binding</keyword>
<keyword evidence="4" id="KW-0378">Hydrolase</keyword>
<gene>
    <name evidence="11" type="ORF">MNBD_NITROSPINAE01-372</name>
</gene>
<organism evidence="11">
    <name type="scientific">hydrothermal vent metagenome</name>
    <dbReference type="NCBI Taxonomy" id="652676"/>
    <lineage>
        <taxon>unclassified sequences</taxon>
        <taxon>metagenomes</taxon>
        <taxon>ecological metagenomes</taxon>
    </lineage>
</organism>
<dbReference type="GO" id="GO:0003677">
    <property type="term" value="F:DNA binding"/>
    <property type="evidence" value="ECO:0007669"/>
    <property type="project" value="UniProtKB-KW"/>
</dbReference>
<keyword evidence="1" id="KW-0540">Nuclease</keyword>
<evidence type="ECO:0000256" key="5">
    <source>
        <dbReference type="ARBA" id="ARBA00022806"/>
    </source>
</evidence>
<dbReference type="InterPro" id="IPR027417">
    <property type="entry name" value="P-loop_NTPase"/>
</dbReference>
<dbReference type="EMBL" id="UOGC01000152">
    <property type="protein sequence ID" value="VAX23603.1"/>
    <property type="molecule type" value="Genomic_DNA"/>
</dbReference>
<dbReference type="Gene3D" id="3.90.320.10">
    <property type="match status" value="1"/>
</dbReference>
<dbReference type="InterPro" id="IPR014017">
    <property type="entry name" value="DNA_helicase_UvrD-like_C"/>
</dbReference>
<keyword evidence="6" id="KW-0269">Exonuclease</keyword>
<name>A0A3B1CFU2_9ZZZZ</name>
<dbReference type="InterPro" id="IPR011335">
    <property type="entry name" value="Restrct_endonuc-II-like"/>
</dbReference>
<evidence type="ECO:0000256" key="7">
    <source>
        <dbReference type="ARBA" id="ARBA00022840"/>
    </source>
</evidence>
<evidence type="ECO:0000256" key="4">
    <source>
        <dbReference type="ARBA" id="ARBA00022801"/>
    </source>
</evidence>
<keyword evidence="7" id="KW-0067">ATP-binding</keyword>
<accession>A0A3B1CFU2</accession>
<evidence type="ECO:0000256" key="2">
    <source>
        <dbReference type="ARBA" id="ARBA00022741"/>
    </source>
</evidence>
<dbReference type="PROSITE" id="PS51217">
    <property type="entry name" value="UVRD_HELICASE_CTER"/>
    <property type="match status" value="1"/>
</dbReference>
<dbReference type="Gene3D" id="3.40.50.300">
    <property type="entry name" value="P-loop containing nucleotide triphosphate hydrolases"/>
    <property type="match status" value="2"/>
</dbReference>
<dbReference type="InterPro" id="IPR011604">
    <property type="entry name" value="PDDEXK-like_dom_sf"/>
</dbReference>
<proteinExistence type="predicted"/>
<dbReference type="GO" id="GO:0005524">
    <property type="term" value="F:ATP binding"/>
    <property type="evidence" value="ECO:0007669"/>
    <property type="project" value="UniProtKB-KW"/>
</dbReference>
<evidence type="ECO:0000256" key="6">
    <source>
        <dbReference type="ARBA" id="ARBA00022839"/>
    </source>
</evidence>
<evidence type="ECO:0000256" key="8">
    <source>
        <dbReference type="ARBA" id="ARBA00023125"/>
    </source>
</evidence>
<evidence type="ECO:0000313" key="11">
    <source>
        <dbReference type="EMBL" id="VAX23603.1"/>
    </source>
</evidence>
<keyword evidence="3" id="KW-0227">DNA damage</keyword>
<evidence type="ECO:0000259" key="10">
    <source>
        <dbReference type="PROSITE" id="PS51217"/>
    </source>
</evidence>
<dbReference type="InterPro" id="IPR038726">
    <property type="entry name" value="PDDEXK_AddAB-type"/>
</dbReference>
<reference evidence="11" key="1">
    <citation type="submission" date="2018-06" db="EMBL/GenBank/DDBJ databases">
        <authorList>
            <person name="Zhirakovskaya E."/>
        </authorList>
    </citation>
    <scope>NUCLEOTIDE SEQUENCE</scope>
</reference>
<dbReference type="GO" id="GO:0006310">
    <property type="term" value="P:DNA recombination"/>
    <property type="evidence" value="ECO:0007669"/>
    <property type="project" value="TreeGrafter"/>
</dbReference>
<keyword evidence="8" id="KW-0238">DNA-binding</keyword>
<dbReference type="Pfam" id="PF13361">
    <property type="entry name" value="UvrD_C"/>
    <property type="match status" value="1"/>
</dbReference>
<evidence type="ECO:0000256" key="3">
    <source>
        <dbReference type="ARBA" id="ARBA00022763"/>
    </source>
</evidence>
<dbReference type="PANTHER" id="PTHR30591">
    <property type="entry name" value="RECBCD ENZYME SUBUNIT RECC"/>
    <property type="match status" value="1"/>
</dbReference>
<dbReference type="SUPFAM" id="SSF52540">
    <property type="entry name" value="P-loop containing nucleoside triphosphate hydrolases"/>
    <property type="match status" value="1"/>
</dbReference>
<dbReference type="GO" id="GO:0004527">
    <property type="term" value="F:exonuclease activity"/>
    <property type="evidence" value="ECO:0007669"/>
    <property type="project" value="UniProtKB-KW"/>
</dbReference>
<feature type="domain" description="UvrD-like helicase C-terminal" evidence="10">
    <location>
        <begin position="240"/>
        <end position="543"/>
    </location>
</feature>
<evidence type="ECO:0000256" key="1">
    <source>
        <dbReference type="ARBA" id="ARBA00022722"/>
    </source>
</evidence>
<dbReference type="SUPFAM" id="SSF52980">
    <property type="entry name" value="Restriction endonuclease-like"/>
    <property type="match status" value="1"/>
</dbReference>
<evidence type="ECO:0000256" key="9">
    <source>
        <dbReference type="ARBA" id="ARBA00023204"/>
    </source>
</evidence>